<comment type="caution">
    <text evidence="2">The sequence shown here is derived from an EMBL/GenBank/DDBJ whole genome shotgun (WGS) entry which is preliminary data.</text>
</comment>
<feature type="transmembrane region" description="Helical" evidence="1">
    <location>
        <begin position="231"/>
        <end position="250"/>
    </location>
</feature>
<accession>A0A2A2WSL1</accession>
<dbReference type="Proteomes" id="UP000218810">
    <property type="component" value="Unassembled WGS sequence"/>
</dbReference>
<dbReference type="AlphaFoldDB" id="A0A2A2WSL1"/>
<evidence type="ECO:0000313" key="3">
    <source>
        <dbReference type="Proteomes" id="UP000218810"/>
    </source>
</evidence>
<proteinExistence type="predicted"/>
<keyword evidence="1" id="KW-1133">Transmembrane helix</keyword>
<keyword evidence="1" id="KW-0472">Membrane</keyword>
<evidence type="ECO:0000313" key="2">
    <source>
        <dbReference type="EMBL" id="PAY24178.1"/>
    </source>
</evidence>
<organism evidence="2 3">
    <name type="scientific">Dietzia natronolimnaea</name>
    <dbReference type="NCBI Taxonomy" id="161920"/>
    <lineage>
        <taxon>Bacteria</taxon>
        <taxon>Bacillati</taxon>
        <taxon>Actinomycetota</taxon>
        <taxon>Actinomycetes</taxon>
        <taxon>Mycobacteriales</taxon>
        <taxon>Dietziaceae</taxon>
        <taxon>Dietzia</taxon>
    </lineage>
</organism>
<feature type="transmembrane region" description="Helical" evidence="1">
    <location>
        <begin position="58"/>
        <end position="82"/>
    </location>
</feature>
<feature type="transmembrane region" description="Helical" evidence="1">
    <location>
        <begin position="177"/>
        <end position="197"/>
    </location>
</feature>
<dbReference type="RefSeq" id="WP_095717418.1">
    <property type="nucleotide sequence ID" value="NZ_NTGA01000007.1"/>
</dbReference>
<gene>
    <name evidence="2" type="ORF">CEY15_04065</name>
</gene>
<feature type="transmembrane region" description="Helical" evidence="1">
    <location>
        <begin position="103"/>
        <end position="132"/>
    </location>
</feature>
<keyword evidence="3" id="KW-1185">Reference proteome</keyword>
<feature type="transmembrane region" description="Helical" evidence="1">
    <location>
        <begin position="18"/>
        <end position="38"/>
    </location>
</feature>
<evidence type="ECO:0000256" key="1">
    <source>
        <dbReference type="SAM" id="Phobius"/>
    </source>
</evidence>
<protein>
    <submittedName>
        <fullName evidence="2">ABC transporter permease</fullName>
    </submittedName>
</protein>
<dbReference type="EMBL" id="NTGA01000007">
    <property type="protein sequence ID" value="PAY24178.1"/>
    <property type="molecule type" value="Genomic_DNA"/>
</dbReference>
<sequence length="254" mass="27000">MNLLKSEWIKATTTKSAYWLYGLGIVLAVGLAAIIGQFEQTSTGEPVAGAPGGGGDPLFAILGVSAFTVILAWIAAIVAVTGEYRFHTNKATFLATPSRWPAIVAKTVLFTVLSMVVTAVAVVIAMLVAGALSGLDSWTPFSGDGLRYLVRFPVYAALGTLAVMGLAHIMRNAAGTISLFLVWTLALEGMVSLIPRVGQDIAAWMPFANGDFWTQGESVRGFITWGEWPAFAWYAGVCVALWALGLVITLRRDA</sequence>
<name>A0A2A2WSL1_9ACTN</name>
<dbReference type="OrthoDB" id="4420358at2"/>
<feature type="transmembrane region" description="Helical" evidence="1">
    <location>
        <begin position="152"/>
        <end position="170"/>
    </location>
</feature>
<keyword evidence="1" id="KW-0812">Transmembrane</keyword>
<reference evidence="3" key="1">
    <citation type="submission" date="2017-09" db="EMBL/GenBank/DDBJ databases">
        <authorList>
            <person name="Zhang Y."/>
            <person name="Huang X."/>
            <person name="Liu J."/>
            <person name="Lu L."/>
            <person name="Peng K."/>
        </authorList>
    </citation>
    <scope>NUCLEOTIDE SEQUENCE [LARGE SCALE GENOMIC DNA]</scope>
    <source>
        <strain evidence="3">S-XJ-1</strain>
    </source>
</reference>